<feature type="compositionally biased region" description="Basic and acidic residues" evidence="10">
    <location>
        <begin position="578"/>
        <end position="595"/>
    </location>
</feature>
<feature type="coiled-coil region" evidence="9">
    <location>
        <begin position="689"/>
        <end position="716"/>
    </location>
</feature>
<feature type="region of interest" description="Disordered" evidence="10">
    <location>
        <begin position="1"/>
        <end position="22"/>
    </location>
</feature>
<proteinExistence type="predicted"/>
<keyword evidence="5" id="KW-0418">Kinase</keyword>
<evidence type="ECO:0000256" key="7">
    <source>
        <dbReference type="ARBA" id="ARBA00047899"/>
    </source>
</evidence>
<keyword evidence="2" id="KW-0723">Serine/threonine-protein kinase</keyword>
<feature type="compositionally biased region" description="Basic and acidic residues" evidence="10">
    <location>
        <begin position="1"/>
        <end position="12"/>
    </location>
</feature>
<evidence type="ECO:0000259" key="11">
    <source>
        <dbReference type="PROSITE" id="PS50011"/>
    </source>
</evidence>
<gene>
    <name evidence="12" type="ORF">CSSPJE1EN1_LOCUS22517</name>
</gene>
<feature type="compositionally biased region" description="Basic and acidic residues" evidence="10">
    <location>
        <begin position="370"/>
        <end position="394"/>
    </location>
</feature>
<evidence type="ECO:0000313" key="13">
    <source>
        <dbReference type="Proteomes" id="UP001497444"/>
    </source>
</evidence>
<keyword evidence="13" id="KW-1185">Reference proteome</keyword>
<protein>
    <recommendedName>
        <fullName evidence="1">non-specific serine/threonine protein kinase</fullName>
        <ecNumber evidence="1">2.7.11.1</ecNumber>
    </recommendedName>
</protein>
<keyword evidence="6" id="KW-0067">ATP-binding</keyword>
<feature type="compositionally biased region" description="Basic and acidic residues" evidence="10">
    <location>
        <begin position="838"/>
        <end position="856"/>
    </location>
</feature>
<comment type="catalytic activity">
    <reaction evidence="8">
        <text>L-seryl-[protein] + ATP = O-phospho-L-seryl-[protein] + ADP + H(+)</text>
        <dbReference type="Rhea" id="RHEA:17989"/>
        <dbReference type="Rhea" id="RHEA-COMP:9863"/>
        <dbReference type="Rhea" id="RHEA-COMP:11604"/>
        <dbReference type="ChEBI" id="CHEBI:15378"/>
        <dbReference type="ChEBI" id="CHEBI:29999"/>
        <dbReference type="ChEBI" id="CHEBI:30616"/>
        <dbReference type="ChEBI" id="CHEBI:83421"/>
        <dbReference type="ChEBI" id="CHEBI:456216"/>
        <dbReference type="EC" id="2.7.11.1"/>
    </reaction>
</comment>
<dbReference type="Proteomes" id="UP001497444">
    <property type="component" value="Chromosome 8"/>
</dbReference>
<accession>A0ABP0XD50</accession>
<evidence type="ECO:0000256" key="9">
    <source>
        <dbReference type="SAM" id="Coils"/>
    </source>
</evidence>
<feature type="compositionally biased region" description="Polar residues" evidence="10">
    <location>
        <begin position="820"/>
        <end position="830"/>
    </location>
</feature>
<dbReference type="InterPro" id="IPR008271">
    <property type="entry name" value="Ser/Thr_kinase_AS"/>
</dbReference>
<dbReference type="PANTHER" id="PTHR13902">
    <property type="entry name" value="SERINE/THREONINE-PROTEIN KINASE WNK WITH NO LYSINE -RELATED"/>
    <property type="match status" value="1"/>
</dbReference>
<keyword evidence="9" id="KW-0175">Coiled coil</keyword>
<feature type="compositionally biased region" description="Basic and acidic residues" evidence="10">
    <location>
        <begin position="338"/>
        <end position="347"/>
    </location>
</feature>
<dbReference type="Pfam" id="PF00069">
    <property type="entry name" value="Pkinase"/>
    <property type="match status" value="1"/>
</dbReference>
<dbReference type="PROSITE" id="PS00108">
    <property type="entry name" value="PROTEIN_KINASE_ST"/>
    <property type="match status" value="1"/>
</dbReference>
<dbReference type="Gene3D" id="3.30.200.20">
    <property type="entry name" value="Phosphorylase Kinase, domain 1"/>
    <property type="match status" value="1"/>
</dbReference>
<dbReference type="Gene3D" id="3.10.20.90">
    <property type="entry name" value="Phosphatidylinositol 3-kinase Catalytic Subunit, Chain A, domain 1"/>
    <property type="match status" value="1"/>
</dbReference>
<evidence type="ECO:0000256" key="8">
    <source>
        <dbReference type="ARBA" id="ARBA00048679"/>
    </source>
</evidence>
<dbReference type="InterPro" id="IPR011009">
    <property type="entry name" value="Kinase-like_dom_sf"/>
</dbReference>
<dbReference type="PROSITE" id="PS50011">
    <property type="entry name" value="PROTEIN_KINASE_DOM"/>
    <property type="match status" value="1"/>
</dbReference>
<reference evidence="12" key="1">
    <citation type="submission" date="2024-02" db="EMBL/GenBank/DDBJ databases">
        <authorList>
            <consortium name="ELIXIR-Norway"/>
            <consortium name="Elixir Norway"/>
        </authorList>
    </citation>
    <scope>NUCLEOTIDE SEQUENCE</scope>
</reference>
<feature type="compositionally biased region" description="Acidic residues" evidence="10">
    <location>
        <begin position="13"/>
        <end position="22"/>
    </location>
</feature>
<keyword evidence="3" id="KW-0808">Transferase</keyword>
<feature type="region of interest" description="Disordered" evidence="10">
    <location>
        <begin position="722"/>
        <end position="764"/>
    </location>
</feature>
<dbReference type="EC" id="2.7.11.1" evidence="1"/>
<feature type="compositionally biased region" description="Low complexity" evidence="10">
    <location>
        <begin position="726"/>
        <end position="737"/>
    </location>
</feature>
<feature type="region of interest" description="Disordered" evidence="10">
    <location>
        <begin position="338"/>
        <end position="394"/>
    </location>
</feature>
<comment type="catalytic activity">
    <reaction evidence="7">
        <text>L-threonyl-[protein] + ATP = O-phospho-L-threonyl-[protein] + ADP + H(+)</text>
        <dbReference type="Rhea" id="RHEA:46608"/>
        <dbReference type="Rhea" id="RHEA-COMP:11060"/>
        <dbReference type="Rhea" id="RHEA-COMP:11605"/>
        <dbReference type="ChEBI" id="CHEBI:15378"/>
        <dbReference type="ChEBI" id="CHEBI:30013"/>
        <dbReference type="ChEBI" id="CHEBI:30616"/>
        <dbReference type="ChEBI" id="CHEBI:61977"/>
        <dbReference type="ChEBI" id="CHEBI:456216"/>
        <dbReference type="EC" id="2.7.11.1"/>
    </reaction>
</comment>
<evidence type="ECO:0000313" key="12">
    <source>
        <dbReference type="EMBL" id="CAK9277039.1"/>
    </source>
</evidence>
<feature type="region of interest" description="Disordered" evidence="10">
    <location>
        <begin position="632"/>
        <end position="667"/>
    </location>
</feature>
<feature type="region of interest" description="Disordered" evidence="10">
    <location>
        <begin position="476"/>
        <end position="614"/>
    </location>
</feature>
<dbReference type="InterPro" id="IPR050588">
    <property type="entry name" value="WNK_Ser-Thr_kinase"/>
</dbReference>
<dbReference type="Gene3D" id="1.10.510.10">
    <property type="entry name" value="Transferase(Phosphotransferase) domain 1"/>
    <property type="match status" value="1"/>
</dbReference>
<keyword evidence="4" id="KW-0547">Nucleotide-binding</keyword>
<dbReference type="InterPro" id="IPR000719">
    <property type="entry name" value="Prot_kinase_dom"/>
</dbReference>
<evidence type="ECO:0000256" key="2">
    <source>
        <dbReference type="ARBA" id="ARBA00022527"/>
    </source>
</evidence>
<dbReference type="EMBL" id="OZ020103">
    <property type="protein sequence ID" value="CAK9277039.1"/>
    <property type="molecule type" value="Genomic_DNA"/>
</dbReference>
<feature type="compositionally biased region" description="Polar residues" evidence="10">
    <location>
        <begin position="748"/>
        <end position="760"/>
    </location>
</feature>
<dbReference type="SUPFAM" id="SSF56112">
    <property type="entry name" value="Protein kinase-like (PK-like)"/>
    <property type="match status" value="1"/>
</dbReference>
<evidence type="ECO:0000256" key="4">
    <source>
        <dbReference type="ARBA" id="ARBA00022741"/>
    </source>
</evidence>
<evidence type="ECO:0000256" key="10">
    <source>
        <dbReference type="SAM" id="MobiDB-lite"/>
    </source>
</evidence>
<feature type="compositionally biased region" description="Polar residues" evidence="10">
    <location>
        <begin position="601"/>
        <end position="614"/>
    </location>
</feature>
<feature type="compositionally biased region" description="Polar residues" evidence="10">
    <location>
        <begin position="507"/>
        <end position="520"/>
    </location>
</feature>
<feature type="domain" description="Protein kinase" evidence="11">
    <location>
        <begin position="32"/>
        <end position="290"/>
    </location>
</feature>
<evidence type="ECO:0000256" key="5">
    <source>
        <dbReference type="ARBA" id="ARBA00022777"/>
    </source>
</evidence>
<feature type="compositionally biased region" description="Polar residues" evidence="10">
    <location>
        <begin position="638"/>
        <end position="647"/>
    </location>
</feature>
<feature type="compositionally biased region" description="Basic and acidic residues" evidence="10">
    <location>
        <begin position="547"/>
        <end position="568"/>
    </location>
</feature>
<evidence type="ECO:0000256" key="1">
    <source>
        <dbReference type="ARBA" id="ARBA00012513"/>
    </source>
</evidence>
<organism evidence="12 13">
    <name type="scientific">Sphagnum jensenii</name>
    <dbReference type="NCBI Taxonomy" id="128206"/>
    <lineage>
        <taxon>Eukaryota</taxon>
        <taxon>Viridiplantae</taxon>
        <taxon>Streptophyta</taxon>
        <taxon>Embryophyta</taxon>
        <taxon>Bryophyta</taxon>
        <taxon>Sphagnophytina</taxon>
        <taxon>Sphagnopsida</taxon>
        <taxon>Sphagnales</taxon>
        <taxon>Sphagnaceae</taxon>
        <taxon>Sphagnum</taxon>
    </lineage>
</organism>
<dbReference type="Pfam" id="PF12202">
    <property type="entry name" value="OSR1_C"/>
    <property type="match status" value="1"/>
</dbReference>
<name>A0ABP0XD50_9BRYO</name>
<evidence type="ECO:0000256" key="6">
    <source>
        <dbReference type="ARBA" id="ARBA00022840"/>
    </source>
</evidence>
<dbReference type="InterPro" id="IPR024678">
    <property type="entry name" value="Kinase_OSR1/WNK_CCT"/>
</dbReference>
<dbReference type="SMART" id="SM00220">
    <property type="entry name" value="S_TKc"/>
    <property type="match status" value="1"/>
</dbReference>
<evidence type="ECO:0000256" key="3">
    <source>
        <dbReference type="ARBA" id="ARBA00022679"/>
    </source>
</evidence>
<sequence length="856" mass="96425">MDRNTLADHPPDNDGDDDDSEFVEVDPTGRYGRYDDVLGKGAFKTVYRAFDEVEGIEVAWNQVKVQDVLKSPDDLERLYSEVHLLKTLKHKNIIKFYNSWVDTKTKNVNFITEIFTSGTLRQYRKKHKHVDIKAVKNWSRQILRGLLYLHSHDPPIIHRDLKCDNIFVNGNQGEVKIGDLGLVAILRQAHAAHSVIGTPEFMAPELYEEEYNELVDIYSFGMCLLEMVTFEYPYSECTNAAQIYKKVTSGKKPAALEKVKDPEVRAFVEKCLAAASIRLPARELLMDSFLQCEGDREALECGSSLLIAKCRIDDMEELGVVFENPVPSMPQLADFHTKQKGLGDHSDSQAGVSTSKKPPPLSVAWEPEAEDHPQPRSSHFESDKYSGEKERARRDFRVKGKRGDDDTIYLRLRIADLDGHSRNIHFPFDIEMDTAMSVASEMVAELDLSDQDVTTIAEMIDVEILALVPEWKPGVAVDDTGATDGETGGPNEDSYPQEPDESDPIATISSEDSMTEQLASSWKPRSFSPKISSVAGTSPPRVVEGTMHGRFEEVTYRTRSDLQQHGPEDPVVFSSDSSEGRMRGEEDWEHDRSKSEASVADSASPTHGSFSSGLKHTNLAEEDCHSEAGSFDELGEARSTSSAQFTGRLQEEGGVEDNQGFYRSNDRMENGGLLSDWSNHSEDEEAITNRELERLALQQKEELRDLQHRHEQALLAIKNRMWQKPSKSISSRSGHTHSSNEDFHRSNTRNQTFQSTQPRSASCVDLRSKQFLETQNGKLPSEESEVLSRLASRKGAGMSAGYVKLMDEPRGFGLDHNLQGHFSQESSSDSRYNRRHSWKPDTATREHGKFKEPYFY</sequence>
<dbReference type="CDD" id="cd13983">
    <property type="entry name" value="STKc_WNK"/>
    <property type="match status" value="1"/>
</dbReference>
<feature type="region of interest" description="Disordered" evidence="10">
    <location>
        <begin position="815"/>
        <end position="856"/>
    </location>
</feature>